<gene>
    <name evidence="1" type="ORF">Mal15_55280</name>
</gene>
<dbReference type="KEGG" id="smam:Mal15_55280"/>
<accession>A0A5B9MJK8</accession>
<dbReference type="AlphaFoldDB" id="A0A5B9MJK8"/>
<organism evidence="1 2">
    <name type="scientific">Stieleria maiorica</name>
    <dbReference type="NCBI Taxonomy" id="2795974"/>
    <lineage>
        <taxon>Bacteria</taxon>
        <taxon>Pseudomonadati</taxon>
        <taxon>Planctomycetota</taxon>
        <taxon>Planctomycetia</taxon>
        <taxon>Pirellulales</taxon>
        <taxon>Pirellulaceae</taxon>
        <taxon>Stieleria</taxon>
    </lineage>
</organism>
<dbReference type="Proteomes" id="UP000321353">
    <property type="component" value="Chromosome"/>
</dbReference>
<dbReference type="EMBL" id="CP036264">
    <property type="protein sequence ID" value="QEG01452.1"/>
    <property type="molecule type" value="Genomic_DNA"/>
</dbReference>
<reference evidence="1 2" key="1">
    <citation type="submission" date="2019-02" db="EMBL/GenBank/DDBJ databases">
        <title>Planctomycetal bacteria perform biofilm scaping via a novel small molecule.</title>
        <authorList>
            <person name="Jeske O."/>
            <person name="Boedeker C."/>
            <person name="Wiegand S."/>
            <person name="Breitling P."/>
            <person name="Kallscheuer N."/>
            <person name="Jogler M."/>
            <person name="Rohde M."/>
            <person name="Petersen J."/>
            <person name="Medema M.H."/>
            <person name="Surup F."/>
            <person name="Jogler C."/>
        </authorList>
    </citation>
    <scope>NUCLEOTIDE SEQUENCE [LARGE SCALE GENOMIC DNA]</scope>
    <source>
        <strain evidence="1 2">Mal15</strain>
    </source>
</reference>
<evidence type="ECO:0000313" key="2">
    <source>
        <dbReference type="Proteomes" id="UP000321353"/>
    </source>
</evidence>
<proteinExistence type="predicted"/>
<keyword evidence="2" id="KW-1185">Reference proteome</keyword>
<evidence type="ECO:0000313" key="1">
    <source>
        <dbReference type="EMBL" id="QEG01452.1"/>
    </source>
</evidence>
<protein>
    <submittedName>
        <fullName evidence="1">Uncharacterized protein</fullName>
    </submittedName>
</protein>
<sequence>MTIPRHVTLRPLIGLLFGFAVGAFGSVSAQDPPVPTNQRVMSAEAPFSWTIDDPQPIEGLLLPGGVAVGETVVAEMDPEASTNAPAPLASQPTYVADAPRPRILFQPAVPTWDPAAGTILKPTVHLADDPAAEILPTPAPSFSEQIPSAIPDTSDRIPITEDLQPDRVWVPAGASERFEAFRNRRRKPLANLFDNAVRAMRSQSGRDLGVGVERLPFALFEIDASQPSNNFRVRFESASDWEFADRVEYFWSRIGKKGPEFANPLTFEPSVDYQDIRLSFEVGGKKFSATTEIPLRFIDPTILSNTGGMGDMVLTTKTVMIDGDSLQLTQVLRNQLPTGSAKRGLGNGHVSMEPGFVARYKWSDRTLIHNELKLWFPIGGEPGFSGPVLRYGMGFANVLYDSDTFAILPTFEIVGWSILTGQKSVGAVNPQSIDGENIINLYPGVRFVSDRRRLFEVGISGGASVTERHWYRSVLRLDLRWTF</sequence>
<name>A0A5B9MJK8_9BACT</name>